<dbReference type="InParanoid" id="A0A0H2S3D7"/>
<proteinExistence type="predicted"/>
<dbReference type="AlphaFoldDB" id="A0A0H2S3D7"/>
<reference evidence="1 2" key="1">
    <citation type="submission" date="2015-04" db="EMBL/GenBank/DDBJ databases">
        <title>Complete genome sequence of Schizopora paradoxa KUC8140, a cosmopolitan wood degrader in East Asia.</title>
        <authorList>
            <consortium name="DOE Joint Genome Institute"/>
            <person name="Min B."/>
            <person name="Park H."/>
            <person name="Jang Y."/>
            <person name="Kim J.-J."/>
            <person name="Kim K.H."/>
            <person name="Pangilinan J."/>
            <person name="Lipzen A."/>
            <person name="Riley R."/>
            <person name="Grigoriev I.V."/>
            <person name="Spatafora J.W."/>
            <person name="Choi I.-G."/>
        </authorList>
    </citation>
    <scope>NUCLEOTIDE SEQUENCE [LARGE SCALE GENOMIC DNA]</scope>
    <source>
        <strain evidence="1 2">KUC8140</strain>
    </source>
</reference>
<dbReference type="Gene3D" id="1.20.1280.50">
    <property type="match status" value="1"/>
</dbReference>
<dbReference type="SUPFAM" id="SSF81383">
    <property type="entry name" value="F-box domain"/>
    <property type="match status" value="1"/>
</dbReference>
<sequence>MTYDIEERRLTPSSSKSKTFVSVPAFVEHLLKVVDTTSNEGSEFTLSEGLEMEKLILDAYDYIGVFAESPDTKKGIVSRSKLLRHSLEPTVATLQALTKMLEKELGDAHRIEEQVISMCGFASLPTEILEKIFHIAVHGEEGRIPSVAITLSHVCRFFRDMVLNSPSFWTTIDVSYADAERPLSQAILELCLERSKQSPLGIRIKFDDYDVVSPRNAWNRRYLAILARHAHRWRSFDIELFEIHSRDYFNLFRDIPHLHLPDLQRFAIRSTFPWSYRILERSFIFSTWNAPKLRELRVSNHLPFSVEASTTFDSVEQAEIRFDTIGVWNPDRYLNALLRLSSLSQLDLIIHNTVPFDLEANISSVSLKSVQIYRVELHSIKNPNIIYETAISTLSGVLGALRCPNALQLSLVVTECSGQFVAPLLSALSEHHYPSLVDLSLSISPSCRTFGASTDFNLPLEAAPNLRHLSMSIASDFDISLSRRVSSKPLKTLRFANPYPKSVARWLRSFIGWTSEAKNWPLFETFIFECSPTKVLSRKGEERMTEAPSSTKVIESEDIASWCREILNPYSKMIVAGSTPGLHASSATARYLREE</sequence>
<organism evidence="1 2">
    <name type="scientific">Schizopora paradoxa</name>
    <dbReference type="NCBI Taxonomy" id="27342"/>
    <lineage>
        <taxon>Eukaryota</taxon>
        <taxon>Fungi</taxon>
        <taxon>Dikarya</taxon>
        <taxon>Basidiomycota</taxon>
        <taxon>Agaricomycotina</taxon>
        <taxon>Agaricomycetes</taxon>
        <taxon>Hymenochaetales</taxon>
        <taxon>Schizoporaceae</taxon>
        <taxon>Schizopora</taxon>
    </lineage>
</organism>
<evidence type="ECO:0000313" key="2">
    <source>
        <dbReference type="Proteomes" id="UP000053477"/>
    </source>
</evidence>
<accession>A0A0H2S3D7</accession>
<dbReference type="CDD" id="cd22119">
    <property type="entry name" value="F-box_FBXL6"/>
    <property type="match status" value="1"/>
</dbReference>
<dbReference type="OrthoDB" id="2653019at2759"/>
<dbReference type="InterPro" id="IPR036047">
    <property type="entry name" value="F-box-like_dom_sf"/>
</dbReference>
<evidence type="ECO:0000313" key="1">
    <source>
        <dbReference type="EMBL" id="KLO18499.1"/>
    </source>
</evidence>
<gene>
    <name evidence="1" type="ORF">SCHPADRAFT_120124</name>
</gene>
<dbReference type="GO" id="GO:0019005">
    <property type="term" value="C:SCF ubiquitin ligase complex"/>
    <property type="evidence" value="ECO:0007669"/>
    <property type="project" value="InterPro"/>
</dbReference>
<dbReference type="InterPro" id="IPR047922">
    <property type="entry name" value="FBXL6_F-box"/>
</dbReference>
<dbReference type="STRING" id="27342.A0A0H2S3D7"/>
<dbReference type="EMBL" id="KQ085894">
    <property type="protein sequence ID" value="KLO18499.1"/>
    <property type="molecule type" value="Genomic_DNA"/>
</dbReference>
<dbReference type="Proteomes" id="UP000053477">
    <property type="component" value="Unassembled WGS sequence"/>
</dbReference>
<protein>
    <submittedName>
        <fullName evidence="1">Uncharacterized protein</fullName>
    </submittedName>
</protein>
<keyword evidence="2" id="KW-1185">Reference proteome</keyword>
<name>A0A0H2S3D7_9AGAM</name>